<evidence type="ECO:0000313" key="4">
    <source>
        <dbReference type="Proteomes" id="UP000649617"/>
    </source>
</evidence>
<keyword evidence="2" id="KW-1133">Transmembrane helix</keyword>
<dbReference type="AlphaFoldDB" id="A0A812KS33"/>
<evidence type="ECO:0000256" key="2">
    <source>
        <dbReference type="SAM" id="Phobius"/>
    </source>
</evidence>
<feature type="compositionally biased region" description="Basic and acidic residues" evidence="1">
    <location>
        <begin position="81"/>
        <end position="101"/>
    </location>
</feature>
<feature type="transmembrane region" description="Helical" evidence="2">
    <location>
        <begin position="224"/>
        <end position="249"/>
    </location>
</feature>
<dbReference type="Proteomes" id="UP000649617">
    <property type="component" value="Unassembled WGS sequence"/>
</dbReference>
<dbReference type="OrthoDB" id="429844at2759"/>
<evidence type="ECO:0000256" key="1">
    <source>
        <dbReference type="SAM" id="MobiDB-lite"/>
    </source>
</evidence>
<comment type="caution">
    <text evidence="3">The sequence shown here is derived from an EMBL/GenBank/DDBJ whole genome shotgun (WGS) entry which is preliminary data.</text>
</comment>
<feature type="transmembrane region" description="Helical" evidence="2">
    <location>
        <begin position="125"/>
        <end position="147"/>
    </location>
</feature>
<accession>A0A812KS33</accession>
<reference evidence="3" key="1">
    <citation type="submission" date="2021-02" db="EMBL/GenBank/DDBJ databases">
        <authorList>
            <person name="Dougan E. K."/>
            <person name="Rhodes N."/>
            <person name="Thang M."/>
            <person name="Chan C."/>
        </authorList>
    </citation>
    <scope>NUCLEOTIDE SEQUENCE</scope>
</reference>
<gene>
    <name evidence="3" type="ORF">SPIL2461_LOCUS3380</name>
</gene>
<proteinExistence type="predicted"/>
<feature type="transmembrane region" description="Helical" evidence="2">
    <location>
        <begin position="200"/>
        <end position="218"/>
    </location>
</feature>
<feature type="region of interest" description="Disordered" evidence="1">
    <location>
        <begin position="74"/>
        <end position="101"/>
    </location>
</feature>
<protein>
    <submittedName>
        <fullName evidence="3">Uncharacterized protein</fullName>
    </submittedName>
</protein>
<dbReference type="EMBL" id="CAJNIZ010004110">
    <property type="protein sequence ID" value="CAE7229070.1"/>
    <property type="molecule type" value="Genomic_DNA"/>
</dbReference>
<keyword evidence="2" id="KW-0472">Membrane</keyword>
<organism evidence="3 4">
    <name type="scientific">Symbiodinium pilosum</name>
    <name type="common">Dinoflagellate</name>
    <dbReference type="NCBI Taxonomy" id="2952"/>
    <lineage>
        <taxon>Eukaryota</taxon>
        <taxon>Sar</taxon>
        <taxon>Alveolata</taxon>
        <taxon>Dinophyceae</taxon>
        <taxon>Suessiales</taxon>
        <taxon>Symbiodiniaceae</taxon>
        <taxon>Symbiodinium</taxon>
    </lineage>
</organism>
<keyword evidence="2" id="KW-0812">Transmembrane</keyword>
<feature type="transmembrane region" description="Helical" evidence="2">
    <location>
        <begin position="159"/>
        <end position="179"/>
    </location>
</feature>
<name>A0A812KS33_SYMPI</name>
<sequence>MAALSVTNDLQTPIEVKLQSQSDEWKVVYPKTSCNVGALDGVVTSVEVRWRERPEVTGSCQAASGSSLQASLNFGPFSQESKGRDRAEARELARERKRREDAQTRMDTMIQLVATKKRDAAGFNLASGAYCVIGAFCIMPPLALLALCAAIPPENADEAALLASATVPLCCCLSFCSVLGGLKRARDDFRLGRYADHCRIGFHLLGLLSLALLTAMTAQHALQGFGWTAAILWPVPIFLGGGCSCLLYFNNPARQELDDESVLTRDRELREARVEVSNRTIRFEGSVIRERGRPCVASWPGKYAGAWESLVSQGQKGEVSAAVVFLPHGTDDYGKCDRILETEGLPGTCWCTPLYGEQKPWGCHWFTKWRENIEAAVESGAELEVYYFQNHVGKGKVDSFDTAGDDNLERERLNRKQEEFEKSPQFRQAMDAGLGNLSEQPRGDGSSQYSREARRLFLASLPEAERQFLAASEGLGNSQKAEVAWLEKKGYAYWEVDVSTWLPGEGVERYVPASAKGQLQGRGHFTNPNLDREIVEDLHPHTLGVG</sequence>
<evidence type="ECO:0000313" key="3">
    <source>
        <dbReference type="EMBL" id="CAE7229070.1"/>
    </source>
</evidence>
<keyword evidence="4" id="KW-1185">Reference proteome</keyword>